<keyword evidence="3" id="KW-1185">Reference proteome</keyword>
<proteinExistence type="predicted"/>
<feature type="region of interest" description="Disordered" evidence="1">
    <location>
        <begin position="119"/>
        <end position="147"/>
    </location>
</feature>
<evidence type="ECO:0000313" key="2">
    <source>
        <dbReference type="EMBL" id="MQT01060.1"/>
    </source>
</evidence>
<dbReference type="EMBL" id="VCLA01000107">
    <property type="protein sequence ID" value="MQT01060.1"/>
    <property type="molecule type" value="Genomic_DNA"/>
</dbReference>
<evidence type="ECO:0000313" key="3">
    <source>
        <dbReference type="Proteomes" id="UP000419138"/>
    </source>
</evidence>
<comment type="caution">
    <text evidence="2">The sequence shown here is derived from an EMBL/GenBank/DDBJ whole genome shotgun (WGS) entry which is preliminary data.</text>
</comment>
<dbReference type="Proteomes" id="UP000419138">
    <property type="component" value="Unassembled WGS sequence"/>
</dbReference>
<sequence length="147" mass="16348">MPAAAFRRPPPRHLGAQGYSWRCDFAHRIFDLARDIAAGTVPRPRCVAERVALDLALDRARAHTHAPAGGTPAYDELPEHHHDDWDRVDQALRATGQQATEGLPLLWRAAPDHWFIPFTKSRPATRSTTPSGRGSERRRHIGSIPGT</sequence>
<name>A0A646KG65_STRJU</name>
<feature type="compositionally biased region" description="Polar residues" evidence="1">
    <location>
        <begin position="122"/>
        <end position="132"/>
    </location>
</feature>
<dbReference type="RefSeq" id="WP_153522922.1">
    <property type="nucleotide sequence ID" value="NZ_JBEPDZ010000043.1"/>
</dbReference>
<accession>A0A646KG65</accession>
<protein>
    <submittedName>
        <fullName evidence="2">Uncharacterized protein</fullName>
    </submittedName>
</protein>
<reference evidence="2 3" key="1">
    <citation type="submission" date="2019-05" db="EMBL/GenBank/DDBJ databases">
        <title>Comparative genomics and metabolomics analyses of clavulanic acid producing Streptomyces species provides insight into specialized metabolism and evolution of beta-lactam biosynthetic gene clusters.</title>
        <authorList>
            <person name="Moore M.A."/>
            <person name="Cruz-Morales P."/>
            <person name="Barona Gomez F."/>
            <person name="Kapil T."/>
        </authorList>
    </citation>
    <scope>NUCLEOTIDE SEQUENCE [LARGE SCALE GENOMIC DNA]</scope>
    <source>
        <strain evidence="2 3">NRRL 5741</strain>
    </source>
</reference>
<organism evidence="2 3">
    <name type="scientific">Streptomyces jumonjinensis</name>
    <dbReference type="NCBI Taxonomy" id="1945"/>
    <lineage>
        <taxon>Bacteria</taxon>
        <taxon>Bacillati</taxon>
        <taxon>Actinomycetota</taxon>
        <taxon>Actinomycetes</taxon>
        <taxon>Kitasatosporales</taxon>
        <taxon>Streptomycetaceae</taxon>
        <taxon>Streptomyces</taxon>
    </lineage>
</organism>
<gene>
    <name evidence="2" type="ORF">FF041_12750</name>
</gene>
<dbReference type="AlphaFoldDB" id="A0A646KG65"/>
<evidence type="ECO:0000256" key="1">
    <source>
        <dbReference type="SAM" id="MobiDB-lite"/>
    </source>
</evidence>